<name>A0AAV2R5J3_MEGNR</name>
<evidence type="ECO:0000259" key="1">
    <source>
        <dbReference type="PROSITE" id="PS50878"/>
    </source>
</evidence>
<dbReference type="CDD" id="cd01650">
    <property type="entry name" value="RT_nLTR_like"/>
    <property type="match status" value="1"/>
</dbReference>
<proteinExistence type="predicted"/>
<feature type="non-terminal residue" evidence="2">
    <location>
        <position position="1"/>
    </location>
</feature>
<dbReference type="Proteomes" id="UP001497623">
    <property type="component" value="Unassembled WGS sequence"/>
</dbReference>
<keyword evidence="3" id="KW-1185">Reference proteome</keyword>
<dbReference type="Pfam" id="PF00078">
    <property type="entry name" value="RVT_1"/>
    <property type="match status" value="1"/>
</dbReference>
<dbReference type="EMBL" id="CAXKWB010014454">
    <property type="protein sequence ID" value="CAL4110718.1"/>
    <property type="molecule type" value="Genomic_DNA"/>
</dbReference>
<gene>
    <name evidence="2" type="ORF">MNOR_LOCUS19465</name>
</gene>
<reference evidence="2 3" key="1">
    <citation type="submission" date="2024-05" db="EMBL/GenBank/DDBJ databases">
        <authorList>
            <person name="Wallberg A."/>
        </authorList>
    </citation>
    <scope>NUCLEOTIDE SEQUENCE [LARGE SCALE GENOMIC DNA]</scope>
</reference>
<sequence>ISSTLATIINLCVTQGYFPVQLKKGCITPVFKKGDKSQISNYRPVCSLSPLSKIIEKVIYNRMVKYIDSNNIFSDTQFGFRKKLSTETALMNFIDYVHEGLTEKQFVGSIFMDLSKAFDVMSHSILKTKLEHYGFRGEFLNFLMSFLENREYFVNVNGLNSSTSTVNIGVPQGSTLGPLLFLLYINDMRHCSTLLKFIQFADDTTILMRYKDFQQLKIALKNETEKVIEWLISNKLIINLSKTHSMLFTLKRGNYSLEVNVGETMLEEKSVTNFLGIVIDNKLNWKAHITHLCNKISKSIAIL</sequence>
<dbReference type="InterPro" id="IPR043502">
    <property type="entry name" value="DNA/RNA_pol_sf"/>
</dbReference>
<evidence type="ECO:0000313" key="2">
    <source>
        <dbReference type="EMBL" id="CAL4110718.1"/>
    </source>
</evidence>
<feature type="domain" description="Reverse transcriptase" evidence="1">
    <location>
        <begin position="11"/>
        <end position="279"/>
    </location>
</feature>
<accession>A0AAV2R5J3</accession>
<dbReference type="PROSITE" id="PS50878">
    <property type="entry name" value="RT_POL"/>
    <property type="match status" value="1"/>
</dbReference>
<feature type="non-terminal residue" evidence="2">
    <location>
        <position position="303"/>
    </location>
</feature>
<organism evidence="2 3">
    <name type="scientific">Meganyctiphanes norvegica</name>
    <name type="common">Northern krill</name>
    <name type="synonym">Thysanopoda norvegica</name>
    <dbReference type="NCBI Taxonomy" id="48144"/>
    <lineage>
        <taxon>Eukaryota</taxon>
        <taxon>Metazoa</taxon>
        <taxon>Ecdysozoa</taxon>
        <taxon>Arthropoda</taxon>
        <taxon>Crustacea</taxon>
        <taxon>Multicrustacea</taxon>
        <taxon>Malacostraca</taxon>
        <taxon>Eumalacostraca</taxon>
        <taxon>Eucarida</taxon>
        <taxon>Euphausiacea</taxon>
        <taxon>Euphausiidae</taxon>
        <taxon>Meganyctiphanes</taxon>
    </lineage>
</organism>
<dbReference type="SUPFAM" id="SSF56672">
    <property type="entry name" value="DNA/RNA polymerases"/>
    <property type="match status" value="1"/>
</dbReference>
<evidence type="ECO:0000313" key="3">
    <source>
        <dbReference type="Proteomes" id="UP001497623"/>
    </source>
</evidence>
<dbReference type="PANTHER" id="PTHR33332">
    <property type="entry name" value="REVERSE TRANSCRIPTASE DOMAIN-CONTAINING PROTEIN"/>
    <property type="match status" value="1"/>
</dbReference>
<dbReference type="InterPro" id="IPR000477">
    <property type="entry name" value="RT_dom"/>
</dbReference>
<comment type="caution">
    <text evidence="2">The sequence shown here is derived from an EMBL/GenBank/DDBJ whole genome shotgun (WGS) entry which is preliminary data.</text>
</comment>
<dbReference type="GO" id="GO:0071897">
    <property type="term" value="P:DNA biosynthetic process"/>
    <property type="evidence" value="ECO:0007669"/>
    <property type="project" value="UniProtKB-ARBA"/>
</dbReference>
<protein>
    <recommendedName>
        <fullName evidence="1">Reverse transcriptase domain-containing protein</fullName>
    </recommendedName>
</protein>
<dbReference type="AlphaFoldDB" id="A0AAV2R5J3"/>